<dbReference type="STRING" id="504805.SAMN05421505_10687"/>
<dbReference type="NCBIfam" id="NF041681">
    <property type="entry name" value="HGxxPAAW"/>
    <property type="match status" value="1"/>
</dbReference>
<keyword evidence="1" id="KW-1133">Transmembrane helix</keyword>
<dbReference type="Proteomes" id="UP000198923">
    <property type="component" value="Unassembled WGS sequence"/>
</dbReference>
<evidence type="ECO:0000313" key="2">
    <source>
        <dbReference type="EMBL" id="SDG64069.1"/>
    </source>
</evidence>
<dbReference type="AlphaFoldDB" id="A0A1G7VXB4"/>
<reference evidence="2 3" key="1">
    <citation type="submission" date="2016-10" db="EMBL/GenBank/DDBJ databases">
        <authorList>
            <person name="de Groot N.N."/>
        </authorList>
    </citation>
    <scope>NUCLEOTIDE SEQUENCE [LARGE SCALE GENOMIC DNA]</scope>
    <source>
        <strain evidence="2 3">CPCC 201354</strain>
    </source>
</reference>
<accession>A0A1G7VXB4</accession>
<evidence type="ECO:0000256" key="1">
    <source>
        <dbReference type="SAM" id="Phobius"/>
    </source>
</evidence>
<feature type="transmembrane region" description="Helical" evidence="1">
    <location>
        <begin position="77"/>
        <end position="98"/>
    </location>
</feature>
<keyword evidence="1" id="KW-0812">Transmembrane</keyword>
<keyword evidence="3" id="KW-1185">Reference proteome</keyword>
<dbReference type="EMBL" id="FNCN01000006">
    <property type="protein sequence ID" value="SDG64069.1"/>
    <property type="molecule type" value="Genomic_DNA"/>
</dbReference>
<organism evidence="2 3">
    <name type="scientific">Sinosporangium album</name>
    <dbReference type="NCBI Taxonomy" id="504805"/>
    <lineage>
        <taxon>Bacteria</taxon>
        <taxon>Bacillati</taxon>
        <taxon>Actinomycetota</taxon>
        <taxon>Actinomycetes</taxon>
        <taxon>Streptosporangiales</taxon>
        <taxon>Streptosporangiaceae</taxon>
        <taxon>Sinosporangium</taxon>
    </lineage>
</organism>
<feature type="transmembrane region" description="Helical" evidence="1">
    <location>
        <begin position="52"/>
        <end position="71"/>
    </location>
</feature>
<proteinExistence type="predicted"/>
<protein>
    <submittedName>
        <fullName evidence="2">Uncharacterized protein</fullName>
    </submittedName>
</protein>
<gene>
    <name evidence="2" type="ORF">SAMN05421505_10687</name>
</gene>
<name>A0A1G7VXB4_9ACTN</name>
<sequence>MITVSMGCICGYADIYRAPPGGRYFSARYHGREKRMEPSPYQGSHAGRASSWISVVIILIGFTLGGVALTLGPNWTLFWVGAGVSAFGGVLALAFDIFSDVIVDAPRVLPDAEHHSPFQRSLH</sequence>
<evidence type="ECO:0000313" key="3">
    <source>
        <dbReference type="Proteomes" id="UP000198923"/>
    </source>
</evidence>
<keyword evidence="1" id="KW-0472">Membrane</keyword>